<evidence type="ECO:0000313" key="3">
    <source>
        <dbReference type="Proteomes" id="UP001216440"/>
    </source>
</evidence>
<dbReference type="InterPro" id="IPR029058">
    <property type="entry name" value="AB_hydrolase_fold"/>
</dbReference>
<sequence>MTSTDTLTEQSTSRTLRTPSWRLHYNEAGKGHPVVLLHGSGPGATGWSNFAPNIPALAEHFRVIALDAPGWGASDPGLPATYDHPNAVLELLDALGIERAALVGNSMGGSTAVTFAARYPERVSHLATMGVVALTEFPTVYGASDGPSEGLKLLFETYRRPTLENMRRLVDVMTYGQVEDAEQLAQERLDNALAHPKHLANFVEGLATGGPVQTRAALKDVTAISAPALLIHGRDDRVVSHEHSLRLLPVLQDARLVLLNKCGHWAQLEHADRFNRLLVDFITRD</sequence>
<dbReference type="PRINTS" id="PR00412">
    <property type="entry name" value="EPOXHYDRLASE"/>
</dbReference>
<evidence type="ECO:0000313" key="2">
    <source>
        <dbReference type="EMBL" id="WGD39659.1"/>
    </source>
</evidence>
<dbReference type="SUPFAM" id="SSF53474">
    <property type="entry name" value="alpha/beta-Hydrolases"/>
    <property type="match status" value="1"/>
</dbReference>
<evidence type="ECO:0000259" key="1">
    <source>
        <dbReference type="Pfam" id="PF00561"/>
    </source>
</evidence>
<keyword evidence="2" id="KW-0378">Hydrolase</keyword>
<dbReference type="InterPro" id="IPR050266">
    <property type="entry name" value="AB_hydrolase_sf"/>
</dbReference>
<dbReference type="RefSeq" id="WP_279332674.1">
    <property type="nucleotide sequence ID" value="NZ_CP121682.1"/>
</dbReference>
<proteinExistence type="predicted"/>
<organism evidence="2 3">
    <name type="scientific">Streptomyces cathayae</name>
    <dbReference type="NCBI Taxonomy" id="3031124"/>
    <lineage>
        <taxon>Bacteria</taxon>
        <taxon>Bacillati</taxon>
        <taxon>Actinomycetota</taxon>
        <taxon>Actinomycetes</taxon>
        <taxon>Kitasatosporales</taxon>
        <taxon>Streptomycetaceae</taxon>
        <taxon>Streptomyces</taxon>
    </lineage>
</organism>
<accession>A0ABY8JWR7</accession>
<keyword evidence="3" id="KW-1185">Reference proteome</keyword>
<dbReference type="Pfam" id="PF00561">
    <property type="entry name" value="Abhydrolase_1"/>
    <property type="match status" value="1"/>
</dbReference>
<reference evidence="2 3" key="1">
    <citation type="submission" date="2023-03" db="EMBL/GenBank/DDBJ databases">
        <authorList>
            <person name="Mo P."/>
        </authorList>
    </citation>
    <scope>NUCLEOTIDE SEQUENCE [LARGE SCALE GENOMIC DNA]</scope>
    <source>
        <strain evidence="2 3">HUAS 5</strain>
    </source>
</reference>
<dbReference type="InterPro" id="IPR000073">
    <property type="entry name" value="AB_hydrolase_1"/>
</dbReference>
<protein>
    <submittedName>
        <fullName evidence="2">Alpha/beta hydrolase</fullName>
    </submittedName>
</protein>
<feature type="domain" description="AB hydrolase-1" evidence="1">
    <location>
        <begin position="33"/>
        <end position="271"/>
    </location>
</feature>
<dbReference type="Gene3D" id="3.40.50.1820">
    <property type="entry name" value="alpha/beta hydrolase"/>
    <property type="match status" value="1"/>
</dbReference>
<dbReference type="InterPro" id="IPR000639">
    <property type="entry name" value="Epox_hydrolase-like"/>
</dbReference>
<dbReference type="PRINTS" id="PR00111">
    <property type="entry name" value="ABHYDROLASE"/>
</dbReference>
<gene>
    <name evidence="2" type="ORF">PYS65_05650</name>
</gene>
<dbReference type="GO" id="GO:0016787">
    <property type="term" value="F:hydrolase activity"/>
    <property type="evidence" value="ECO:0007669"/>
    <property type="project" value="UniProtKB-KW"/>
</dbReference>
<dbReference type="Proteomes" id="UP001216440">
    <property type="component" value="Chromosome"/>
</dbReference>
<dbReference type="EMBL" id="CP121682">
    <property type="protein sequence ID" value="WGD39659.1"/>
    <property type="molecule type" value="Genomic_DNA"/>
</dbReference>
<name>A0ABY8JWR7_9ACTN</name>
<dbReference type="PANTHER" id="PTHR43798">
    <property type="entry name" value="MONOACYLGLYCEROL LIPASE"/>
    <property type="match status" value="1"/>
</dbReference>
<dbReference type="PANTHER" id="PTHR43798:SF33">
    <property type="entry name" value="HYDROLASE, PUTATIVE (AFU_ORTHOLOGUE AFUA_2G14860)-RELATED"/>
    <property type="match status" value="1"/>
</dbReference>